<reference evidence="1 2" key="1">
    <citation type="submission" date="2018-11" db="EMBL/GenBank/DDBJ databases">
        <title>Genome sequence of Apiotrichum porosum DSM 27194.</title>
        <authorList>
            <person name="Aliyu H."/>
            <person name="Gorte O."/>
            <person name="Ochsenreither K."/>
        </authorList>
    </citation>
    <scope>NUCLEOTIDE SEQUENCE [LARGE SCALE GENOMIC DNA]</scope>
    <source>
        <strain evidence="1 2">DSM 27194</strain>
    </source>
</reference>
<organism evidence="1 2">
    <name type="scientific">Apiotrichum porosum</name>
    <dbReference type="NCBI Taxonomy" id="105984"/>
    <lineage>
        <taxon>Eukaryota</taxon>
        <taxon>Fungi</taxon>
        <taxon>Dikarya</taxon>
        <taxon>Basidiomycota</taxon>
        <taxon>Agaricomycotina</taxon>
        <taxon>Tremellomycetes</taxon>
        <taxon>Trichosporonales</taxon>
        <taxon>Trichosporonaceae</taxon>
        <taxon>Apiotrichum</taxon>
    </lineage>
</organism>
<accession>A0A427Y5B0</accession>
<keyword evidence="2" id="KW-1185">Reference proteome</keyword>
<dbReference type="AlphaFoldDB" id="A0A427Y5B0"/>
<gene>
    <name evidence="1" type="ORF">EHS24_004507</name>
</gene>
<dbReference type="RefSeq" id="XP_028479054.1">
    <property type="nucleotide sequence ID" value="XM_028620082.1"/>
</dbReference>
<proteinExistence type="predicted"/>
<comment type="caution">
    <text evidence="1">The sequence shown here is derived from an EMBL/GenBank/DDBJ whole genome shotgun (WGS) entry which is preliminary data.</text>
</comment>
<dbReference type="EMBL" id="RSCE01000002">
    <property type="protein sequence ID" value="RSH86269.1"/>
    <property type="molecule type" value="Genomic_DNA"/>
</dbReference>
<name>A0A427Y5B0_9TREE</name>
<protein>
    <submittedName>
        <fullName evidence="1">Uncharacterized protein</fullName>
    </submittedName>
</protein>
<sequence length="285" mass="32235">MTVDDDPVHTAAYFEADKWPEHPYWSHRYDFFTAEPNWGGEELASGTVRYVRPVVMPTARVAARKNMVGKMGMIGKLVPPSLVPQAPQGPRKRKPLYFQAFLWMDGGSHKVTTRADLMQVFERLVKPIDAAGQLVYDILAVLDQVDAVCDEEAAQSLEFTNARLRVEEAFHAIDLIMPKIMRLAVHFGIYLHRIADLERDHLLPVNWTPWPHPVTSTSIHQTEVHNPTSDYLFRLCRLIQKEGQPVFPEYDSTISAGNEAVRELEAMCDSIEVIDVDASVDEPGV</sequence>
<evidence type="ECO:0000313" key="1">
    <source>
        <dbReference type="EMBL" id="RSH86269.1"/>
    </source>
</evidence>
<evidence type="ECO:0000313" key="2">
    <source>
        <dbReference type="Proteomes" id="UP000279236"/>
    </source>
</evidence>
<dbReference type="GeneID" id="39589050"/>
<dbReference type="Proteomes" id="UP000279236">
    <property type="component" value="Unassembled WGS sequence"/>
</dbReference>